<name>A0ABP4BXW9_9ACTN</name>
<feature type="region of interest" description="Disordered" evidence="1">
    <location>
        <begin position="30"/>
        <end position="56"/>
    </location>
</feature>
<evidence type="ECO:0000313" key="4">
    <source>
        <dbReference type="Proteomes" id="UP001500542"/>
    </source>
</evidence>
<dbReference type="PROSITE" id="PS51257">
    <property type="entry name" value="PROKAR_LIPOPROTEIN"/>
    <property type="match status" value="1"/>
</dbReference>
<dbReference type="EMBL" id="BAAAHK010000018">
    <property type="protein sequence ID" value="GAA0956973.1"/>
    <property type="molecule type" value="Genomic_DNA"/>
</dbReference>
<evidence type="ECO:0000256" key="2">
    <source>
        <dbReference type="SAM" id="SignalP"/>
    </source>
</evidence>
<evidence type="ECO:0000313" key="3">
    <source>
        <dbReference type="EMBL" id="GAA0956973.1"/>
    </source>
</evidence>
<dbReference type="Proteomes" id="UP001500542">
    <property type="component" value="Unassembled WGS sequence"/>
</dbReference>
<feature type="signal peptide" evidence="2">
    <location>
        <begin position="1"/>
        <end position="20"/>
    </location>
</feature>
<dbReference type="RefSeq" id="WP_343979658.1">
    <property type="nucleotide sequence ID" value="NZ_BAAAHK010000018.1"/>
</dbReference>
<gene>
    <name evidence="3" type="ORF">GCM10009554_67100</name>
</gene>
<proteinExistence type="predicted"/>
<accession>A0ABP4BXW9</accession>
<comment type="caution">
    <text evidence="3">The sequence shown here is derived from an EMBL/GenBank/DDBJ whole genome shotgun (WGS) entry which is preliminary data.</text>
</comment>
<feature type="compositionally biased region" description="Low complexity" evidence="1">
    <location>
        <begin position="39"/>
        <end position="56"/>
    </location>
</feature>
<keyword evidence="4" id="KW-1185">Reference proteome</keyword>
<sequence length="221" mass="22967">MNRNKNFTVVFCLAATLVVAGCGGDGGSMGAVPTPPPSRAATAPQPTKPSKPVSSAPKPAACNGCFPGITYAGLVKTLKTKGYACKVDRILGTECEKGIMELHIETDYKLKNQISNIDVTGRASSKGEYPQGPSVAFTRLQAALPVALPMFIADPAVRKQIIAFAAKNSSHAATGPDAVRDAKAGGFRISCQGVHGFTVRKNGRSASSYSTSVDIYGPSAY</sequence>
<protein>
    <submittedName>
        <fullName evidence="3">Uncharacterized protein</fullName>
    </submittedName>
</protein>
<feature type="chain" id="PRO_5045158216" evidence="2">
    <location>
        <begin position="21"/>
        <end position="221"/>
    </location>
</feature>
<keyword evidence="2" id="KW-0732">Signal</keyword>
<reference evidence="4" key="1">
    <citation type="journal article" date="2019" name="Int. J. Syst. Evol. Microbiol.">
        <title>The Global Catalogue of Microorganisms (GCM) 10K type strain sequencing project: providing services to taxonomists for standard genome sequencing and annotation.</title>
        <authorList>
            <consortium name="The Broad Institute Genomics Platform"/>
            <consortium name="The Broad Institute Genome Sequencing Center for Infectious Disease"/>
            <person name="Wu L."/>
            <person name="Ma J."/>
        </authorList>
    </citation>
    <scope>NUCLEOTIDE SEQUENCE [LARGE SCALE GENOMIC DNA]</scope>
    <source>
        <strain evidence="4">JCM 10977</strain>
    </source>
</reference>
<organism evidence="3 4">
    <name type="scientific">Kribbella koreensis</name>
    <dbReference type="NCBI Taxonomy" id="57909"/>
    <lineage>
        <taxon>Bacteria</taxon>
        <taxon>Bacillati</taxon>
        <taxon>Actinomycetota</taxon>
        <taxon>Actinomycetes</taxon>
        <taxon>Propionibacteriales</taxon>
        <taxon>Kribbellaceae</taxon>
        <taxon>Kribbella</taxon>
    </lineage>
</organism>
<evidence type="ECO:0000256" key="1">
    <source>
        <dbReference type="SAM" id="MobiDB-lite"/>
    </source>
</evidence>